<organism evidence="2 3">
    <name type="scientific">Lentinula lateritia</name>
    <dbReference type="NCBI Taxonomy" id="40482"/>
    <lineage>
        <taxon>Eukaryota</taxon>
        <taxon>Fungi</taxon>
        <taxon>Dikarya</taxon>
        <taxon>Basidiomycota</taxon>
        <taxon>Agaricomycotina</taxon>
        <taxon>Agaricomycetes</taxon>
        <taxon>Agaricomycetidae</taxon>
        <taxon>Agaricales</taxon>
        <taxon>Marasmiineae</taxon>
        <taxon>Omphalotaceae</taxon>
        <taxon>Lentinula</taxon>
    </lineage>
</organism>
<dbReference type="EMBL" id="JANVFT010000001">
    <property type="protein sequence ID" value="KAJ4501647.1"/>
    <property type="molecule type" value="Genomic_DNA"/>
</dbReference>
<comment type="caution">
    <text evidence="2">The sequence shown here is derived from an EMBL/GenBank/DDBJ whole genome shotgun (WGS) entry which is preliminary data.</text>
</comment>
<reference evidence="2" key="1">
    <citation type="submission" date="2022-08" db="EMBL/GenBank/DDBJ databases">
        <title>A Global Phylogenomic Analysis of the Shiitake Genus Lentinula.</title>
        <authorList>
            <consortium name="DOE Joint Genome Institute"/>
            <person name="Sierra-Patev S."/>
            <person name="Min B."/>
            <person name="Naranjo-Ortiz M."/>
            <person name="Looney B."/>
            <person name="Konkel Z."/>
            <person name="Slot J.C."/>
            <person name="Sakamoto Y."/>
            <person name="Steenwyk J.L."/>
            <person name="Rokas A."/>
            <person name="Carro J."/>
            <person name="Camarero S."/>
            <person name="Ferreira P."/>
            <person name="Molpeceres G."/>
            <person name="Ruiz-Duenas F.J."/>
            <person name="Serrano A."/>
            <person name="Henrissat B."/>
            <person name="Drula E."/>
            <person name="Hughes K.W."/>
            <person name="Mata J.L."/>
            <person name="Ishikawa N.K."/>
            <person name="Vargas-Isla R."/>
            <person name="Ushijima S."/>
            <person name="Smith C.A."/>
            <person name="Ahrendt S."/>
            <person name="Andreopoulos W."/>
            <person name="He G."/>
            <person name="Labutti K."/>
            <person name="Lipzen A."/>
            <person name="Ng V."/>
            <person name="Riley R."/>
            <person name="Sandor L."/>
            <person name="Barry K."/>
            <person name="Martinez A.T."/>
            <person name="Xiao Y."/>
            <person name="Gibbons J.G."/>
            <person name="Terashima K."/>
            <person name="Grigoriev I.V."/>
            <person name="Hibbett D.S."/>
        </authorList>
    </citation>
    <scope>NUCLEOTIDE SEQUENCE</scope>
    <source>
        <strain evidence="2">RHP3577 ss4</strain>
    </source>
</reference>
<evidence type="ECO:0000256" key="1">
    <source>
        <dbReference type="SAM" id="SignalP"/>
    </source>
</evidence>
<feature type="chain" id="PRO_5045552470" evidence="1">
    <location>
        <begin position="19"/>
        <end position="143"/>
    </location>
</feature>
<feature type="signal peptide" evidence="1">
    <location>
        <begin position="1"/>
        <end position="18"/>
    </location>
</feature>
<evidence type="ECO:0000313" key="3">
    <source>
        <dbReference type="Proteomes" id="UP001150217"/>
    </source>
</evidence>
<sequence length="143" mass="16696">MMFRIFQFLFTCISCGLAWQEYLSNRLRDHQWNSYDALTFIHTTFRVCPQAWMWGLRGDVIQEIWFLGRIAPKGIPGVQYPIEIEAYPVDDDFVPQTSSYSPRSMLCDLLEWAKNSLLCVGQQQDAEGRNVCRYTTPVRSSQK</sequence>
<dbReference type="Proteomes" id="UP001150217">
    <property type="component" value="Unassembled WGS sequence"/>
</dbReference>
<keyword evidence="3" id="KW-1185">Reference proteome</keyword>
<proteinExistence type="predicted"/>
<keyword evidence="1" id="KW-0732">Signal</keyword>
<name>A0ABQ8VZ44_9AGAR</name>
<gene>
    <name evidence="2" type="ORF">C8R41DRAFT_7757</name>
</gene>
<protein>
    <submittedName>
        <fullName evidence="2">Uncharacterized protein</fullName>
    </submittedName>
</protein>
<evidence type="ECO:0000313" key="2">
    <source>
        <dbReference type="EMBL" id="KAJ4501647.1"/>
    </source>
</evidence>
<accession>A0ABQ8VZ44</accession>